<gene>
    <name evidence="2" type="ORF">CC85DRAFT_31956</name>
</gene>
<accession>A0A0J1B8L6</accession>
<dbReference type="Proteomes" id="UP000053611">
    <property type="component" value="Unassembled WGS sequence"/>
</dbReference>
<evidence type="ECO:0000256" key="1">
    <source>
        <dbReference type="SAM" id="MobiDB-lite"/>
    </source>
</evidence>
<evidence type="ECO:0000313" key="2">
    <source>
        <dbReference type="EMBL" id="KLT44129.1"/>
    </source>
</evidence>
<reference evidence="2 3" key="1">
    <citation type="submission" date="2015-03" db="EMBL/GenBank/DDBJ databases">
        <title>Genomics and transcriptomics of the oil-accumulating basidiomycete yeast T. oleaginosus allow insights into substrate utilization and the diverse evolutionary trajectories of mating systems in fungi.</title>
        <authorList>
            <consortium name="DOE Joint Genome Institute"/>
            <person name="Kourist R."/>
            <person name="Kracht O."/>
            <person name="Bracharz F."/>
            <person name="Lipzen A."/>
            <person name="Nolan M."/>
            <person name="Ohm R."/>
            <person name="Grigoriev I."/>
            <person name="Sun S."/>
            <person name="Heitman J."/>
            <person name="Bruck T."/>
            <person name="Nowrousian M."/>
        </authorList>
    </citation>
    <scope>NUCLEOTIDE SEQUENCE [LARGE SCALE GENOMIC DNA]</scope>
    <source>
        <strain evidence="2 3">IBC0246</strain>
    </source>
</reference>
<dbReference type="GeneID" id="28986788"/>
<dbReference type="AlphaFoldDB" id="A0A0J1B8L6"/>
<feature type="region of interest" description="Disordered" evidence="1">
    <location>
        <begin position="126"/>
        <end position="146"/>
    </location>
</feature>
<dbReference type="RefSeq" id="XP_018280620.1">
    <property type="nucleotide sequence ID" value="XM_018426185.1"/>
</dbReference>
<dbReference type="EMBL" id="KQ087189">
    <property type="protein sequence ID" value="KLT44129.1"/>
    <property type="molecule type" value="Genomic_DNA"/>
</dbReference>
<name>A0A0J1B8L6_9TREE</name>
<evidence type="ECO:0000313" key="3">
    <source>
        <dbReference type="Proteomes" id="UP000053611"/>
    </source>
</evidence>
<feature type="compositionally biased region" description="Gly residues" evidence="1">
    <location>
        <begin position="7"/>
        <end position="17"/>
    </location>
</feature>
<proteinExistence type="predicted"/>
<organism evidence="2 3">
    <name type="scientific">Cutaneotrichosporon oleaginosum</name>
    <dbReference type="NCBI Taxonomy" id="879819"/>
    <lineage>
        <taxon>Eukaryota</taxon>
        <taxon>Fungi</taxon>
        <taxon>Dikarya</taxon>
        <taxon>Basidiomycota</taxon>
        <taxon>Agaricomycotina</taxon>
        <taxon>Tremellomycetes</taxon>
        <taxon>Trichosporonales</taxon>
        <taxon>Trichosporonaceae</taxon>
        <taxon>Cutaneotrichosporon</taxon>
    </lineage>
</organism>
<feature type="region of interest" description="Disordered" evidence="1">
    <location>
        <begin position="1"/>
        <end position="68"/>
    </location>
</feature>
<protein>
    <submittedName>
        <fullName evidence="2">Uncharacterized protein</fullName>
    </submittedName>
</protein>
<sequence length="209" mass="22879">MDEEGGVEGLPQGGGRATEGQQRGNGRLRRGVKMQGLTDRSTDGRSGRRTCPTQPHARSIARRRPSLDPACRCSPPLPLRPSFPAPRLPPSFCAYLLVAPCCHSPRSPSESVTRCNGSIARVTGTHHDRSCAQPSQPTQGLARGSHHSSAWASPALWPLERARIFGRHSCSRPKWWATRRNDGGHGWELFEQSRAVAHGAWRAEKALMV</sequence>
<keyword evidence="3" id="KW-1185">Reference proteome</keyword>